<dbReference type="PANTHER" id="PTHR43022:SF1">
    <property type="entry name" value="PROTEIN SMF"/>
    <property type="match status" value="1"/>
</dbReference>
<comment type="similarity">
    <text evidence="1">Belongs to the DprA/Smf family.</text>
</comment>
<dbReference type="OrthoDB" id="9785707at2"/>
<protein>
    <submittedName>
        <fullName evidence="4">DNA protecting protein DprA</fullName>
    </submittedName>
</protein>
<dbReference type="InterPro" id="IPR003488">
    <property type="entry name" value="DprA"/>
</dbReference>
<keyword evidence="5" id="KW-1185">Reference proteome</keyword>
<evidence type="ECO:0000259" key="3">
    <source>
        <dbReference type="Pfam" id="PF17782"/>
    </source>
</evidence>
<evidence type="ECO:0000256" key="1">
    <source>
        <dbReference type="ARBA" id="ARBA00006525"/>
    </source>
</evidence>
<reference evidence="5" key="1">
    <citation type="submission" date="2006-08" db="EMBL/GenBank/DDBJ databases">
        <title>Complete sequence of Alkalilimnicola ehrilichei MLHE-1.</title>
        <authorList>
            <person name="Copeland A."/>
            <person name="Lucas S."/>
            <person name="Lapidus A."/>
            <person name="Barry K."/>
            <person name="Detter J.C."/>
            <person name="Glavina del Rio T."/>
            <person name="Hammon N."/>
            <person name="Israni S."/>
            <person name="Dalin E."/>
            <person name="Tice H."/>
            <person name="Pitluck S."/>
            <person name="Sims D."/>
            <person name="Brettin T."/>
            <person name="Bruce D."/>
            <person name="Han C."/>
            <person name="Tapia R."/>
            <person name="Gilna P."/>
            <person name="Schmutz J."/>
            <person name="Larimer F."/>
            <person name="Land M."/>
            <person name="Hauser L."/>
            <person name="Kyrpides N."/>
            <person name="Mikhailova N."/>
            <person name="Oremland R.S."/>
            <person name="Hoeft S.E."/>
            <person name="Switzer-Blum J."/>
            <person name="Kulp T."/>
            <person name="King G."/>
            <person name="Tabita R."/>
            <person name="Witte B."/>
            <person name="Santini J.M."/>
            <person name="Basu P."/>
            <person name="Hollibaugh J.T."/>
            <person name="Xie G."/>
            <person name="Stolz J.F."/>
            <person name="Richardson P."/>
        </authorList>
    </citation>
    <scope>NUCLEOTIDE SEQUENCE [LARGE SCALE GENOMIC DNA]</scope>
    <source>
        <strain evidence="5">ATCC BAA-1101 / DSM 17681 / MLHE-1</strain>
    </source>
</reference>
<dbReference type="KEGG" id="aeh:Mlg_2630"/>
<dbReference type="SUPFAM" id="SSF102405">
    <property type="entry name" value="MCP/YpsA-like"/>
    <property type="match status" value="1"/>
</dbReference>
<evidence type="ECO:0000259" key="2">
    <source>
        <dbReference type="Pfam" id="PF02481"/>
    </source>
</evidence>
<dbReference type="SUPFAM" id="SSF47781">
    <property type="entry name" value="RuvA domain 2-like"/>
    <property type="match status" value="1"/>
</dbReference>
<name>Q0A5B7_ALKEH</name>
<dbReference type="InterPro" id="IPR010994">
    <property type="entry name" value="RuvA_2-like"/>
</dbReference>
<evidence type="ECO:0000313" key="4">
    <source>
        <dbReference type="EMBL" id="ABI57970.1"/>
    </source>
</evidence>
<dbReference type="eggNOG" id="COG0758">
    <property type="taxonomic scope" value="Bacteria"/>
</dbReference>
<evidence type="ECO:0000313" key="5">
    <source>
        <dbReference type="Proteomes" id="UP000001962"/>
    </source>
</evidence>
<dbReference type="GO" id="GO:0009294">
    <property type="term" value="P:DNA-mediated transformation"/>
    <property type="evidence" value="ECO:0007669"/>
    <property type="project" value="InterPro"/>
</dbReference>
<sequence>MVQDPELRARLALWRVPGLGARGWWRLIDHFGSPRHVLAAPPAELHRCGLPAAVVEAIHAATPESADPDLRWLEADPRHHVLSPGVDPAYPTRLAELADAPPLLFVKGDPELLSWPQLAIVGSRNPTHNGQELARDFAQTLAGRGLGVTSGLAQGIDTAAHQGALEAGGVTVAVMGTGPDRIYPARNRALAHRVAAEGALVTELPPGVGVRRSHFPRRNRVISGLSLGTLVVEASLNSGSLITAYQALDQGRDVFAIPGSIHSPLARGCHRLIRDGARLVESVADILEELDVQQALPLAIPDRTAGVTADNGGSDAGPDPEYAALLEAMGHDPVALDTLVGRCGLTADAVSSMLLLLELQGRVQALPGGRYQRTGPEDV</sequence>
<dbReference type="PANTHER" id="PTHR43022">
    <property type="entry name" value="PROTEIN SMF"/>
    <property type="match status" value="1"/>
</dbReference>
<dbReference type="NCBIfam" id="TIGR00732">
    <property type="entry name" value="dprA"/>
    <property type="match status" value="1"/>
</dbReference>
<organism evidence="4 5">
    <name type="scientific">Alkalilimnicola ehrlichii (strain ATCC BAA-1101 / DSM 17681 / MLHE-1)</name>
    <dbReference type="NCBI Taxonomy" id="187272"/>
    <lineage>
        <taxon>Bacteria</taxon>
        <taxon>Pseudomonadati</taxon>
        <taxon>Pseudomonadota</taxon>
        <taxon>Gammaproteobacteria</taxon>
        <taxon>Chromatiales</taxon>
        <taxon>Ectothiorhodospiraceae</taxon>
        <taxon>Alkalilimnicola</taxon>
    </lineage>
</organism>
<dbReference type="Pfam" id="PF17782">
    <property type="entry name" value="WHD_DprA"/>
    <property type="match status" value="1"/>
</dbReference>
<dbReference type="Proteomes" id="UP000001962">
    <property type="component" value="Chromosome"/>
</dbReference>
<dbReference type="InterPro" id="IPR057666">
    <property type="entry name" value="DrpA_SLOG"/>
</dbReference>
<gene>
    <name evidence="4" type="ordered locus">Mlg_2630</name>
</gene>
<dbReference type="InterPro" id="IPR036388">
    <property type="entry name" value="WH-like_DNA-bd_sf"/>
</dbReference>
<dbReference type="RefSeq" id="WP_011630363.1">
    <property type="nucleotide sequence ID" value="NC_008340.1"/>
</dbReference>
<feature type="domain" description="DprA winged helix" evidence="3">
    <location>
        <begin position="315"/>
        <end position="369"/>
    </location>
</feature>
<dbReference type="Pfam" id="PF02481">
    <property type="entry name" value="DNA_processg_A"/>
    <property type="match status" value="1"/>
</dbReference>
<accession>Q0A5B7</accession>
<feature type="domain" description="Smf/DprA SLOG" evidence="2">
    <location>
        <begin position="87"/>
        <end position="290"/>
    </location>
</feature>
<dbReference type="InterPro" id="IPR041614">
    <property type="entry name" value="DprA_WH"/>
</dbReference>
<dbReference type="Gene3D" id="3.40.50.450">
    <property type="match status" value="1"/>
</dbReference>
<dbReference type="Gene3D" id="1.10.10.10">
    <property type="entry name" value="Winged helix-like DNA-binding domain superfamily/Winged helix DNA-binding domain"/>
    <property type="match status" value="1"/>
</dbReference>
<dbReference type="AlphaFoldDB" id="Q0A5B7"/>
<proteinExistence type="inferred from homology"/>
<dbReference type="HOGENOM" id="CLU_029601_1_1_6"/>
<dbReference type="EMBL" id="CP000453">
    <property type="protein sequence ID" value="ABI57970.1"/>
    <property type="molecule type" value="Genomic_DNA"/>
</dbReference>